<proteinExistence type="inferred from homology"/>
<keyword evidence="9" id="KW-1185">Reference proteome</keyword>
<name>A0A9P1I606_9PELO</name>
<evidence type="ECO:0000256" key="4">
    <source>
        <dbReference type="ARBA" id="ARBA00021397"/>
    </source>
</evidence>
<protein>
    <recommendedName>
        <fullName evidence="4">Inheritance of peroxisomes protein 1</fullName>
    </recommendedName>
</protein>
<evidence type="ECO:0000256" key="1">
    <source>
        <dbReference type="ARBA" id="ARBA00003594"/>
    </source>
</evidence>
<dbReference type="OrthoDB" id="20821at2759"/>
<dbReference type="Pfam" id="PF06911">
    <property type="entry name" value="Senescence"/>
    <property type="match status" value="1"/>
</dbReference>
<dbReference type="InterPro" id="IPR007330">
    <property type="entry name" value="MIT_dom"/>
</dbReference>
<accession>A0A9P1I606</accession>
<feature type="domain" description="MIT" evidence="7">
    <location>
        <begin position="14"/>
        <end position="82"/>
    </location>
</feature>
<dbReference type="Pfam" id="PF12634">
    <property type="entry name" value="Inp1"/>
    <property type="match status" value="1"/>
</dbReference>
<evidence type="ECO:0000259" key="7">
    <source>
        <dbReference type="SMART" id="SM00745"/>
    </source>
</evidence>
<dbReference type="Proteomes" id="UP001152747">
    <property type="component" value="Unassembled WGS sequence"/>
</dbReference>
<dbReference type="AlphaFoldDB" id="A0A9P1I606"/>
<dbReference type="SMART" id="SM00745">
    <property type="entry name" value="MIT"/>
    <property type="match status" value="1"/>
</dbReference>
<gene>
    <name evidence="8" type="ORF">CAMP_LOCUS1969</name>
</gene>
<dbReference type="InterPro" id="IPR009686">
    <property type="entry name" value="Senescence/spartin_C"/>
</dbReference>
<dbReference type="GO" id="GO:0005886">
    <property type="term" value="C:plasma membrane"/>
    <property type="evidence" value="ECO:0007669"/>
    <property type="project" value="TreeGrafter"/>
</dbReference>
<dbReference type="EMBL" id="CANHGI010000001">
    <property type="protein sequence ID" value="CAI5439332.1"/>
    <property type="molecule type" value="Genomic_DNA"/>
</dbReference>
<dbReference type="GO" id="GO:0051301">
    <property type="term" value="P:cell division"/>
    <property type="evidence" value="ECO:0007669"/>
    <property type="project" value="TreeGrafter"/>
</dbReference>
<evidence type="ECO:0000313" key="9">
    <source>
        <dbReference type="Proteomes" id="UP001152747"/>
    </source>
</evidence>
<dbReference type="GO" id="GO:0012505">
    <property type="term" value="C:endomembrane system"/>
    <property type="evidence" value="ECO:0007669"/>
    <property type="project" value="UniProtKB-SubCell"/>
</dbReference>
<dbReference type="InterPro" id="IPR045036">
    <property type="entry name" value="Spartin-like"/>
</dbReference>
<organism evidence="8 9">
    <name type="scientific">Caenorhabditis angaria</name>
    <dbReference type="NCBI Taxonomy" id="860376"/>
    <lineage>
        <taxon>Eukaryota</taxon>
        <taxon>Metazoa</taxon>
        <taxon>Ecdysozoa</taxon>
        <taxon>Nematoda</taxon>
        <taxon>Chromadorea</taxon>
        <taxon>Rhabditida</taxon>
        <taxon>Rhabditina</taxon>
        <taxon>Rhabditomorpha</taxon>
        <taxon>Rhabditoidea</taxon>
        <taxon>Rhabditidae</taxon>
        <taxon>Peloderinae</taxon>
        <taxon>Caenorhabditis</taxon>
    </lineage>
</organism>
<sequence length="475" mass="52376">MFSFLWKVPSSAMADAIFSEAFACIEQGLCYDEVDDFENTLAMYERGLNLINEGEKQKKAKKSALYPVLQEAKKSVEHRIKTMRKDGPKPSKNEEKAKIDDENSVENEKEQIRQQLDSFGSQEAELIYFLPEGVQLFTIDGSSTTAPTDPTSLQILKFPNSSEFSDSENFDTKAFIQVGPWVYPLMGEKTPILKNEFGAYVLANPTPEKPNLMVAILLSSDIESRLIQELDQVLQEFSNFKNSQEDLPLTTDEKQRISTKISKFLIKSGQKLAWGVETTTVKVVSHVEENGEKYRENLTETEKPINVSPIVKGSVVYMHKGTKVVAKCTRYLLDKIGDIGVSMGKKLADSAQKKFGDGKTGGLVSGTIEIIGGGITGISTIWMSLEDGSIALCRSIANQTVKNVKLKYGEEASETTHHALFAAGHGGLAAAQIWDLGPRSVAGRMARKAGIQMVRDLDRKGSQASTAELQLKKSL</sequence>
<comment type="subcellular location">
    <subcellularLocation>
        <location evidence="2">Endomembrane system</location>
        <topology evidence="2">Peripheral membrane protein</topology>
    </subcellularLocation>
</comment>
<evidence type="ECO:0000313" key="8">
    <source>
        <dbReference type="EMBL" id="CAI5439332.1"/>
    </source>
</evidence>
<dbReference type="PANTHER" id="PTHR21068:SF43">
    <property type="entry name" value="SPARTIN"/>
    <property type="match status" value="1"/>
</dbReference>
<evidence type="ECO:0000256" key="2">
    <source>
        <dbReference type="ARBA" id="ARBA00004184"/>
    </source>
</evidence>
<evidence type="ECO:0000256" key="3">
    <source>
        <dbReference type="ARBA" id="ARBA00010707"/>
    </source>
</evidence>
<evidence type="ECO:0000256" key="5">
    <source>
        <dbReference type="ARBA" id="ARBA00023136"/>
    </source>
</evidence>
<reference evidence="8" key="1">
    <citation type="submission" date="2022-11" db="EMBL/GenBank/DDBJ databases">
        <authorList>
            <person name="Kikuchi T."/>
        </authorList>
    </citation>
    <scope>NUCLEOTIDE SEQUENCE</scope>
    <source>
        <strain evidence="8">PS1010</strain>
    </source>
</reference>
<comment type="function">
    <text evidence="1">Required for peroxisome inheritance.</text>
</comment>
<evidence type="ECO:0000256" key="6">
    <source>
        <dbReference type="SAM" id="MobiDB-lite"/>
    </source>
</evidence>
<keyword evidence="5" id="KW-0472">Membrane</keyword>
<dbReference type="PANTHER" id="PTHR21068">
    <property type="entry name" value="SPARTIN"/>
    <property type="match status" value="1"/>
</dbReference>
<feature type="region of interest" description="Disordered" evidence="6">
    <location>
        <begin position="81"/>
        <end position="107"/>
    </location>
</feature>
<dbReference type="GO" id="GO:0005780">
    <property type="term" value="C:extrinsic component of intraperoxisomal membrane"/>
    <property type="evidence" value="ECO:0007669"/>
    <property type="project" value="InterPro"/>
</dbReference>
<dbReference type="GO" id="GO:0030514">
    <property type="term" value="P:negative regulation of BMP signaling pathway"/>
    <property type="evidence" value="ECO:0007669"/>
    <property type="project" value="TreeGrafter"/>
</dbReference>
<comment type="similarity">
    <text evidence="3">Belongs to the INP1 family.</text>
</comment>
<dbReference type="GO" id="GO:0045033">
    <property type="term" value="P:peroxisome inheritance"/>
    <property type="evidence" value="ECO:0007669"/>
    <property type="project" value="InterPro"/>
</dbReference>
<comment type="caution">
    <text evidence="8">The sequence shown here is derived from an EMBL/GenBank/DDBJ whole genome shotgun (WGS) entry which is preliminary data.</text>
</comment>
<dbReference type="InterPro" id="IPR024758">
    <property type="entry name" value="Inp1"/>
</dbReference>